<dbReference type="Proteomes" id="UP000770015">
    <property type="component" value="Unassembled WGS sequence"/>
</dbReference>
<comment type="caution">
    <text evidence="2">The sequence shown here is derived from an EMBL/GenBank/DDBJ whole genome shotgun (WGS) entry which is preliminary data.</text>
</comment>
<dbReference type="Pfam" id="PF00106">
    <property type="entry name" value="adh_short"/>
    <property type="match status" value="1"/>
</dbReference>
<dbReference type="EMBL" id="JAGSXJ010000039">
    <property type="protein sequence ID" value="KAH6664817.1"/>
    <property type="molecule type" value="Genomic_DNA"/>
</dbReference>
<evidence type="ECO:0000313" key="3">
    <source>
        <dbReference type="Proteomes" id="UP000770015"/>
    </source>
</evidence>
<dbReference type="SUPFAM" id="SSF51735">
    <property type="entry name" value="NAD(P)-binding Rossmann-fold domains"/>
    <property type="match status" value="1"/>
</dbReference>
<evidence type="ECO:0000256" key="1">
    <source>
        <dbReference type="ARBA" id="ARBA00023002"/>
    </source>
</evidence>
<protein>
    <recommendedName>
        <fullName evidence="4">NAD(P)-binding protein</fullName>
    </recommendedName>
</protein>
<dbReference type="PRINTS" id="PR00081">
    <property type="entry name" value="GDHRDH"/>
</dbReference>
<proteinExistence type="predicted"/>
<dbReference type="AlphaFoldDB" id="A0A9P8V1J0"/>
<keyword evidence="3" id="KW-1185">Reference proteome</keyword>
<evidence type="ECO:0008006" key="4">
    <source>
        <dbReference type="Google" id="ProtNLM"/>
    </source>
</evidence>
<gene>
    <name evidence="2" type="ORF">F5X68DRAFT_250362</name>
</gene>
<evidence type="ECO:0000313" key="2">
    <source>
        <dbReference type="EMBL" id="KAH6664817.1"/>
    </source>
</evidence>
<dbReference type="OrthoDB" id="542013at2759"/>
<dbReference type="GO" id="GO:0016491">
    <property type="term" value="F:oxidoreductase activity"/>
    <property type="evidence" value="ECO:0007669"/>
    <property type="project" value="UniProtKB-KW"/>
</dbReference>
<sequence>MSLTQSMLEQLVHFPVLLHPGDCTDKVCIVTGSNIGIGLETAKHLVRCSAARVILAVRNVKAGEEAKAEIEAATKRTGVVEVWRLDLASFASVKSFAQRAITELDRLDILVENAAVYLDKWTISEGLETSVTVNVNSTMLLGALLMPKLIETGRAHGTNPRLTFVGSSLGFTANKELDKSTGETRLLDGLNDPKMASMDERYAVTKLIETFAYRKFSENFPTDVTGVTVNMVNPGLCKTGLARDARTWTKFTLGSLRAAGARSAESGSRAVLHAVTVKEESHGKFLSGCEIKQHWIPQWMTSPQGQKLHDRIWSEVSAILDKAPAGCLKLDL</sequence>
<accession>A0A9P8V1J0</accession>
<dbReference type="PANTHER" id="PTHR43157">
    <property type="entry name" value="PHOSPHATIDYLINOSITOL-GLYCAN BIOSYNTHESIS CLASS F PROTEIN-RELATED"/>
    <property type="match status" value="1"/>
</dbReference>
<dbReference type="InterPro" id="IPR036291">
    <property type="entry name" value="NAD(P)-bd_dom_sf"/>
</dbReference>
<name>A0A9P8V1J0_9PEZI</name>
<reference evidence="2" key="1">
    <citation type="journal article" date="2021" name="Nat. Commun.">
        <title>Genetic determinants of endophytism in the Arabidopsis root mycobiome.</title>
        <authorList>
            <person name="Mesny F."/>
            <person name="Miyauchi S."/>
            <person name="Thiergart T."/>
            <person name="Pickel B."/>
            <person name="Atanasova L."/>
            <person name="Karlsson M."/>
            <person name="Huettel B."/>
            <person name="Barry K.W."/>
            <person name="Haridas S."/>
            <person name="Chen C."/>
            <person name="Bauer D."/>
            <person name="Andreopoulos W."/>
            <person name="Pangilinan J."/>
            <person name="LaButti K."/>
            <person name="Riley R."/>
            <person name="Lipzen A."/>
            <person name="Clum A."/>
            <person name="Drula E."/>
            <person name="Henrissat B."/>
            <person name="Kohler A."/>
            <person name="Grigoriev I.V."/>
            <person name="Martin F.M."/>
            <person name="Hacquard S."/>
        </authorList>
    </citation>
    <scope>NUCLEOTIDE SEQUENCE</scope>
    <source>
        <strain evidence="2">MPI-SDFR-AT-0117</strain>
    </source>
</reference>
<dbReference type="PANTHER" id="PTHR43157:SF31">
    <property type="entry name" value="PHOSPHATIDYLINOSITOL-GLYCAN BIOSYNTHESIS CLASS F PROTEIN"/>
    <property type="match status" value="1"/>
</dbReference>
<dbReference type="InterPro" id="IPR002347">
    <property type="entry name" value="SDR_fam"/>
</dbReference>
<organism evidence="2 3">
    <name type="scientific">Plectosphaerella plurivora</name>
    <dbReference type="NCBI Taxonomy" id="936078"/>
    <lineage>
        <taxon>Eukaryota</taxon>
        <taxon>Fungi</taxon>
        <taxon>Dikarya</taxon>
        <taxon>Ascomycota</taxon>
        <taxon>Pezizomycotina</taxon>
        <taxon>Sordariomycetes</taxon>
        <taxon>Hypocreomycetidae</taxon>
        <taxon>Glomerellales</taxon>
        <taxon>Plectosphaerellaceae</taxon>
        <taxon>Plectosphaerella</taxon>
    </lineage>
</organism>
<dbReference type="Gene3D" id="3.40.50.720">
    <property type="entry name" value="NAD(P)-binding Rossmann-like Domain"/>
    <property type="match status" value="1"/>
</dbReference>
<keyword evidence="1" id="KW-0560">Oxidoreductase</keyword>